<sequence length="267" mass="31176">MNPKISVIIPTYNPKDYLWDCLGSLEQQNLSKEYFEVIVVLNGEQEPYFSLITERKKNYSFQLKLLYSTQNGVSRARNLGIEQAKGKYVCFLDDDDMISSYYLQSLLDNATPNGITEANVIAFIDSNKKTTYHYLSVAYKKYYSFTKHNLVNHRSFLSSACCKLIPRDIIADFRFNENVTHGEDSLFMFQLSYKIKTLNITTSNAIYHVRVRKTSASRNSKIKLKKKKMELKLLFLYTRIFLSKPFAYNFVLYLTRIAATVRKLIRE</sequence>
<reference evidence="3" key="1">
    <citation type="submission" date="2019-09" db="EMBL/GenBank/DDBJ databases">
        <title>Distinct polysaccharide growth profiles of human intestinal Prevotella copri isolates.</title>
        <authorList>
            <person name="Fehlner-Peach H."/>
            <person name="Magnabosco C."/>
            <person name="Raghavan V."/>
            <person name="Scher J.U."/>
            <person name="Tett A."/>
            <person name="Cox L.M."/>
            <person name="Gottsegen C."/>
            <person name="Watters A."/>
            <person name="Wiltshire- Gordon J.D."/>
            <person name="Segata N."/>
            <person name="Bonneau R."/>
            <person name="Littman D.R."/>
        </authorList>
    </citation>
    <scope>NUCLEOTIDE SEQUENCE [LARGE SCALE GENOMIC DNA]</scope>
    <source>
        <strain evidence="3">iAA108</strain>
    </source>
</reference>
<dbReference type="RefSeq" id="WP_153118455.1">
    <property type="nucleotide sequence ID" value="NZ_VZCC01000020.1"/>
</dbReference>
<dbReference type="PANTHER" id="PTHR22916">
    <property type="entry name" value="GLYCOSYLTRANSFERASE"/>
    <property type="match status" value="1"/>
</dbReference>
<dbReference type="Gene3D" id="3.90.550.10">
    <property type="entry name" value="Spore Coat Polysaccharide Biosynthesis Protein SpsA, Chain A"/>
    <property type="match status" value="1"/>
</dbReference>
<dbReference type="EMBL" id="VZCC01000020">
    <property type="protein sequence ID" value="MQN83190.1"/>
    <property type="molecule type" value="Genomic_DNA"/>
</dbReference>
<dbReference type="InterPro" id="IPR001173">
    <property type="entry name" value="Glyco_trans_2-like"/>
</dbReference>
<evidence type="ECO:0000313" key="3">
    <source>
        <dbReference type="Proteomes" id="UP000421408"/>
    </source>
</evidence>
<dbReference type="Proteomes" id="UP000421408">
    <property type="component" value="Unassembled WGS sequence"/>
</dbReference>
<organism evidence="2 3">
    <name type="scientific">Segatella copri</name>
    <dbReference type="NCBI Taxonomy" id="165179"/>
    <lineage>
        <taxon>Bacteria</taxon>
        <taxon>Pseudomonadati</taxon>
        <taxon>Bacteroidota</taxon>
        <taxon>Bacteroidia</taxon>
        <taxon>Bacteroidales</taxon>
        <taxon>Prevotellaceae</taxon>
        <taxon>Segatella</taxon>
    </lineage>
</organism>
<protein>
    <submittedName>
        <fullName evidence="2">Glycosyltransferase family 2 protein</fullName>
    </submittedName>
</protein>
<dbReference type="SUPFAM" id="SSF53448">
    <property type="entry name" value="Nucleotide-diphospho-sugar transferases"/>
    <property type="match status" value="1"/>
</dbReference>
<gene>
    <name evidence="2" type="ORF">F7D74_04105</name>
</gene>
<evidence type="ECO:0000259" key="1">
    <source>
        <dbReference type="Pfam" id="PF00535"/>
    </source>
</evidence>
<dbReference type="CDD" id="cd00761">
    <property type="entry name" value="Glyco_tranf_GTA_type"/>
    <property type="match status" value="1"/>
</dbReference>
<accession>A0AA90ZSD6</accession>
<dbReference type="AlphaFoldDB" id="A0AA90ZSD6"/>
<dbReference type="InterPro" id="IPR029044">
    <property type="entry name" value="Nucleotide-diphossugar_trans"/>
</dbReference>
<dbReference type="Pfam" id="PF00535">
    <property type="entry name" value="Glycos_transf_2"/>
    <property type="match status" value="1"/>
</dbReference>
<comment type="caution">
    <text evidence="2">The sequence shown here is derived from an EMBL/GenBank/DDBJ whole genome shotgun (WGS) entry which is preliminary data.</text>
</comment>
<feature type="domain" description="Glycosyltransferase 2-like" evidence="1">
    <location>
        <begin position="6"/>
        <end position="171"/>
    </location>
</feature>
<proteinExistence type="predicted"/>
<dbReference type="GO" id="GO:0016758">
    <property type="term" value="F:hexosyltransferase activity"/>
    <property type="evidence" value="ECO:0007669"/>
    <property type="project" value="UniProtKB-ARBA"/>
</dbReference>
<name>A0AA90ZSD6_9BACT</name>
<evidence type="ECO:0000313" key="2">
    <source>
        <dbReference type="EMBL" id="MQN83190.1"/>
    </source>
</evidence>